<feature type="binding site" evidence="9">
    <location>
        <position position="86"/>
    </location>
    <ligand>
        <name>anthranilate</name>
        <dbReference type="ChEBI" id="CHEBI:16567"/>
        <label>1</label>
    </ligand>
</feature>
<comment type="similarity">
    <text evidence="9">Belongs to the anthranilate phosphoribosyltransferase family.</text>
</comment>
<feature type="domain" description="Glycosyl transferase family 3 N-terminal" evidence="11">
    <location>
        <begin position="10"/>
        <end position="72"/>
    </location>
</feature>
<dbReference type="HAMAP" id="MF_00211">
    <property type="entry name" value="TrpD"/>
    <property type="match status" value="1"/>
</dbReference>
<dbReference type="NCBIfam" id="TIGR01245">
    <property type="entry name" value="trpD"/>
    <property type="match status" value="1"/>
</dbReference>
<dbReference type="Pfam" id="PF00591">
    <property type="entry name" value="Glycos_transf_3"/>
    <property type="match status" value="1"/>
</dbReference>
<dbReference type="Proteomes" id="UP000033220">
    <property type="component" value="Chromosome DSM 122"/>
</dbReference>
<feature type="binding site" evidence="9">
    <location>
        <position position="126"/>
    </location>
    <ligand>
        <name>5-phospho-alpha-D-ribose 1-diphosphate</name>
        <dbReference type="ChEBI" id="CHEBI:58017"/>
    </ligand>
</feature>
<dbReference type="EMBL" id="HE663493">
    <property type="protein sequence ID" value="CCG07169.1"/>
    <property type="molecule type" value="Genomic_DNA"/>
</dbReference>
<keyword evidence="4 9" id="KW-0808">Transferase</keyword>
<feature type="binding site" evidence="9">
    <location>
        <position position="232"/>
    </location>
    <ligand>
        <name>Mg(2+)</name>
        <dbReference type="ChEBI" id="CHEBI:18420"/>
        <label>1</label>
    </ligand>
</feature>
<dbReference type="RefSeq" id="WP_014413809.1">
    <property type="nucleotide sequence ID" value="NC_017059.1"/>
</dbReference>
<dbReference type="STRING" id="1150469.RSPPHO_00543"/>
<keyword evidence="9" id="KW-0460">Magnesium</keyword>
<dbReference type="InterPro" id="IPR005940">
    <property type="entry name" value="Anthranilate_Pribosyl_Tfrase"/>
</dbReference>
<comment type="subunit">
    <text evidence="9">Homodimer.</text>
</comment>
<comment type="pathway">
    <text evidence="1 9">Amino-acid biosynthesis; L-tryptophan biosynthesis; L-tryptophan from chorismate: step 2/5.</text>
</comment>
<dbReference type="OrthoDB" id="9806430at2"/>
<dbReference type="PATRIC" id="fig|1150469.3.peg.637"/>
<comment type="cofactor">
    <cofactor evidence="9">
        <name>Mg(2+)</name>
        <dbReference type="ChEBI" id="CHEBI:18420"/>
    </cofactor>
    <text evidence="9">Binds 2 magnesium ions per monomer.</text>
</comment>
<dbReference type="FunFam" id="3.40.1030.10:FF:000002">
    <property type="entry name" value="Anthranilate phosphoribosyltransferase"/>
    <property type="match status" value="1"/>
</dbReference>
<dbReference type="SUPFAM" id="SSF52418">
    <property type="entry name" value="Nucleoside phosphorylase/phosphoribosyltransferase catalytic domain"/>
    <property type="match status" value="1"/>
</dbReference>
<feature type="binding site" evidence="9">
    <location>
        <position position="86"/>
    </location>
    <ligand>
        <name>5-phospho-alpha-D-ribose 1-diphosphate</name>
        <dbReference type="ChEBI" id="CHEBI:58017"/>
    </ligand>
</feature>
<dbReference type="SUPFAM" id="SSF47648">
    <property type="entry name" value="Nucleoside phosphorylase/phosphoribosyltransferase N-terminal domain"/>
    <property type="match status" value="1"/>
</dbReference>
<dbReference type="PANTHER" id="PTHR43285:SF2">
    <property type="entry name" value="ANTHRANILATE PHOSPHORIBOSYLTRANSFERASE"/>
    <property type="match status" value="1"/>
</dbReference>
<keyword evidence="13" id="KW-1185">Reference proteome</keyword>
<gene>
    <name evidence="9 12" type="primary">trpD</name>
    <name evidence="12" type="ORF">RSPPHO_00543</name>
</gene>
<evidence type="ECO:0000256" key="7">
    <source>
        <dbReference type="ARBA" id="ARBA00052328"/>
    </source>
</evidence>
<feature type="binding site" evidence="9">
    <location>
        <begin position="114"/>
        <end position="122"/>
    </location>
    <ligand>
        <name>5-phospho-alpha-D-ribose 1-diphosphate</name>
        <dbReference type="ChEBI" id="CHEBI:58017"/>
    </ligand>
</feature>
<reference evidence="12 13" key="1">
    <citation type="submission" date="2012-02" db="EMBL/GenBank/DDBJ databases">
        <title>Shotgun genome sequence of Phaeospirillum photometricum DSM 122.</title>
        <authorList>
            <person name="Duquesne K."/>
            <person name="Sturgis J."/>
        </authorList>
    </citation>
    <scope>NUCLEOTIDE SEQUENCE [LARGE SCALE GENOMIC DNA]</scope>
    <source>
        <strain evidence="13">DSM122</strain>
    </source>
</reference>
<evidence type="ECO:0000256" key="8">
    <source>
        <dbReference type="ARBA" id="ARBA00061188"/>
    </source>
</evidence>
<keyword evidence="2 9" id="KW-0028">Amino-acid biosynthesis</keyword>
<evidence type="ECO:0000256" key="1">
    <source>
        <dbReference type="ARBA" id="ARBA00004907"/>
    </source>
</evidence>
<comment type="caution">
    <text evidence="9">Lacks conserved residue(s) required for the propagation of feature annotation.</text>
</comment>
<dbReference type="InterPro" id="IPR035902">
    <property type="entry name" value="Nuc_phospho_transferase"/>
</dbReference>
<dbReference type="Pfam" id="PF02885">
    <property type="entry name" value="Glycos_trans_3N"/>
    <property type="match status" value="1"/>
</dbReference>
<dbReference type="GO" id="GO:0004048">
    <property type="term" value="F:anthranilate phosphoribosyltransferase activity"/>
    <property type="evidence" value="ECO:0007669"/>
    <property type="project" value="UniProtKB-UniRule"/>
</dbReference>
<feature type="domain" description="Glycosyl transferase family 3" evidence="10">
    <location>
        <begin position="81"/>
        <end position="330"/>
    </location>
</feature>
<evidence type="ECO:0000256" key="3">
    <source>
        <dbReference type="ARBA" id="ARBA00022676"/>
    </source>
</evidence>
<keyword evidence="3 9" id="KW-0328">Glycosyltransferase</keyword>
<keyword evidence="6 9" id="KW-0057">Aromatic amino acid biosynthesis</keyword>
<dbReference type="eggNOG" id="COG0547">
    <property type="taxonomic scope" value="Bacteria"/>
</dbReference>
<feature type="binding site" evidence="9">
    <location>
        <position position="231"/>
    </location>
    <ligand>
        <name>Mg(2+)</name>
        <dbReference type="ChEBI" id="CHEBI:18420"/>
        <label>2</label>
    </ligand>
</feature>
<dbReference type="PANTHER" id="PTHR43285">
    <property type="entry name" value="ANTHRANILATE PHOSPHORIBOSYLTRANSFERASE"/>
    <property type="match status" value="1"/>
</dbReference>
<dbReference type="InterPro" id="IPR036320">
    <property type="entry name" value="Glycosyl_Trfase_fam3_N_dom_sf"/>
</dbReference>
<feature type="binding site" evidence="9">
    <location>
        <position position="94"/>
    </location>
    <ligand>
        <name>5-phospho-alpha-D-ribose 1-diphosphate</name>
        <dbReference type="ChEBI" id="CHEBI:58017"/>
    </ligand>
</feature>
<protein>
    <recommendedName>
        <fullName evidence="9">Anthranilate phosphoribosyltransferase</fullName>
        <ecNumber evidence="9">2.4.2.18</ecNumber>
    </recommendedName>
</protein>
<organism evidence="12 13">
    <name type="scientific">Pararhodospirillum photometricum DSM 122</name>
    <dbReference type="NCBI Taxonomy" id="1150469"/>
    <lineage>
        <taxon>Bacteria</taxon>
        <taxon>Pseudomonadati</taxon>
        <taxon>Pseudomonadota</taxon>
        <taxon>Alphaproteobacteria</taxon>
        <taxon>Rhodospirillales</taxon>
        <taxon>Rhodospirillaceae</taxon>
        <taxon>Pararhodospirillum</taxon>
    </lineage>
</organism>
<feature type="binding site" evidence="9">
    <location>
        <position position="98"/>
    </location>
    <ligand>
        <name>Mg(2+)</name>
        <dbReference type="ChEBI" id="CHEBI:18420"/>
        <label>1</label>
    </ligand>
</feature>
<dbReference type="InterPro" id="IPR000312">
    <property type="entry name" value="Glycosyl_Trfase_fam3"/>
</dbReference>
<feature type="binding site" evidence="9">
    <location>
        <position position="232"/>
    </location>
    <ligand>
        <name>Mg(2+)</name>
        <dbReference type="ChEBI" id="CHEBI:18420"/>
        <label>2</label>
    </ligand>
</feature>
<evidence type="ECO:0000259" key="11">
    <source>
        <dbReference type="Pfam" id="PF02885"/>
    </source>
</evidence>
<evidence type="ECO:0000256" key="4">
    <source>
        <dbReference type="ARBA" id="ARBA00022679"/>
    </source>
</evidence>
<dbReference type="AlphaFoldDB" id="H6SPP9"/>
<dbReference type="Gene3D" id="3.40.1030.10">
    <property type="entry name" value="Nucleoside phosphorylase/phosphoribosyltransferase catalytic domain"/>
    <property type="match status" value="1"/>
</dbReference>
<dbReference type="GO" id="GO:0005829">
    <property type="term" value="C:cytosol"/>
    <property type="evidence" value="ECO:0007669"/>
    <property type="project" value="TreeGrafter"/>
</dbReference>
<feature type="binding site" evidence="9">
    <location>
        <begin position="89"/>
        <end position="90"/>
    </location>
    <ligand>
        <name>5-phospho-alpha-D-ribose 1-diphosphate</name>
        <dbReference type="ChEBI" id="CHEBI:58017"/>
    </ligand>
</feature>
<sequence length="345" mass="35186">MSSTDDIDMKPLIAMVATGRPLSEADAARAFEAIMSGNATPAQMGAFLMALRVRGETVEEITAAARIMRAKATPITAPEGAIDLVGTGGDCAGTYNISTAAALVTAACGVPVAKHGNRAASSKSGSADVLAALGINLEAEPTRVEASLREVGIGFMFAQRHHSAMKHVAPVRGELGTRTLFNLLGPLANPAGARFELMGVFADTWVEPLAQVLGRLGAERAWVVHGSDGLDEVTTTGPTLVAEYRAGVVRRFTITPGDAGLPVAKPEDLKGGDPATNADAVRALLAGQPGPYRDIVVLNAAAALVVAGRASSLSEGAAQAQAAIDSGKALDVLTRMVAVTNGTGS</sequence>
<evidence type="ECO:0000256" key="5">
    <source>
        <dbReference type="ARBA" id="ARBA00022822"/>
    </source>
</evidence>
<feature type="binding site" evidence="9">
    <location>
        <position position="172"/>
    </location>
    <ligand>
        <name>anthranilate</name>
        <dbReference type="ChEBI" id="CHEBI:16567"/>
        <label>2</label>
    </ligand>
</feature>
<dbReference type="Gene3D" id="1.20.970.10">
    <property type="entry name" value="Transferase, Pyrimidine Nucleoside Phosphorylase, Chain C"/>
    <property type="match status" value="1"/>
</dbReference>
<keyword evidence="9" id="KW-0479">Metal-binding</keyword>
<evidence type="ECO:0000313" key="12">
    <source>
        <dbReference type="EMBL" id="CCG07169.1"/>
    </source>
</evidence>
<evidence type="ECO:0000256" key="9">
    <source>
        <dbReference type="HAMAP-Rule" id="MF_00211"/>
    </source>
</evidence>
<keyword evidence="5 9" id="KW-0822">Tryptophan biosynthesis</keyword>
<comment type="catalytic activity">
    <reaction evidence="7 9">
        <text>N-(5-phospho-beta-D-ribosyl)anthranilate + diphosphate = 5-phospho-alpha-D-ribose 1-diphosphate + anthranilate</text>
        <dbReference type="Rhea" id="RHEA:11768"/>
        <dbReference type="ChEBI" id="CHEBI:16567"/>
        <dbReference type="ChEBI" id="CHEBI:18277"/>
        <dbReference type="ChEBI" id="CHEBI:33019"/>
        <dbReference type="ChEBI" id="CHEBI:58017"/>
        <dbReference type="EC" id="2.4.2.18"/>
    </reaction>
</comment>
<dbReference type="InterPro" id="IPR017459">
    <property type="entry name" value="Glycosyl_Trfase_fam3_N_dom"/>
</dbReference>
<evidence type="ECO:0000259" key="10">
    <source>
        <dbReference type="Pfam" id="PF00591"/>
    </source>
</evidence>
<feature type="binding site" evidence="9">
    <location>
        <begin position="96"/>
        <end position="99"/>
    </location>
    <ligand>
        <name>5-phospho-alpha-D-ribose 1-diphosphate</name>
        <dbReference type="ChEBI" id="CHEBI:58017"/>
    </ligand>
</feature>
<evidence type="ECO:0000256" key="6">
    <source>
        <dbReference type="ARBA" id="ARBA00023141"/>
    </source>
</evidence>
<dbReference type="KEGG" id="rpm:RSPPHO_00543"/>
<evidence type="ECO:0000256" key="2">
    <source>
        <dbReference type="ARBA" id="ARBA00022605"/>
    </source>
</evidence>
<accession>H6SPP9</accession>
<feature type="binding site" evidence="9">
    <location>
        <position position="117"/>
    </location>
    <ligand>
        <name>anthranilate</name>
        <dbReference type="ChEBI" id="CHEBI:16567"/>
        <label>1</label>
    </ligand>
</feature>
<proteinExistence type="inferred from homology"/>
<dbReference type="HOGENOM" id="CLU_034315_2_1_5"/>
<name>H6SPP9_PARPM</name>
<comment type="similarity">
    <text evidence="8">In the C-terminal section; belongs to the anthranilate phosphoribosyltransferase family.</text>
</comment>
<comment type="function">
    <text evidence="9">Catalyzes the transfer of the phosphoribosyl group of 5-phosphorylribose-1-pyrophosphate (PRPP) to anthranilate to yield N-(5'-phosphoribosyl)-anthranilate (PRA).</text>
</comment>
<evidence type="ECO:0000313" key="13">
    <source>
        <dbReference type="Proteomes" id="UP000033220"/>
    </source>
</evidence>
<dbReference type="GO" id="GO:0000162">
    <property type="term" value="P:L-tryptophan biosynthetic process"/>
    <property type="evidence" value="ECO:0007669"/>
    <property type="project" value="UniProtKB-UniRule"/>
</dbReference>
<dbReference type="GO" id="GO:0000287">
    <property type="term" value="F:magnesium ion binding"/>
    <property type="evidence" value="ECO:0007669"/>
    <property type="project" value="UniProtKB-UniRule"/>
</dbReference>
<dbReference type="EC" id="2.4.2.18" evidence="9"/>
<dbReference type="UniPathway" id="UPA00035">
    <property type="reaction ID" value="UER00041"/>
</dbReference>